<evidence type="ECO:0000256" key="3">
    <source>
        <dbReference type="ARBA" id="ARBA00023125"/>
    </source>
</evidence>
<dbReference type="InterPro" id="IPR000847">
    <property type="entry name" value="LysR_HTH_N"/>
</dbReference>
<dbReference type="InterPro" id="IPR036390">
    <property type="entry name" value="WH_DNA-bd_sf"/>
</dbReference>
<dbReference type="STRING" id="1262585.BJI46_12940"/>
<keyword evidence="2" id="KW-0805">Transcription regulation</keyword>
<comment type="similarity">
    <text evidence="1">Belongs to the LysR transcriptional regulatory family.</text>
</comment>
<feature type="domain" description="HTH lysR-type" evidence="5">
    <location>
        <begin position="11"/>
        <end position="68"/>
    </location>
</feature>
<comment type="caution">
    <text evidence="6">The sequence shown here is derived from an EMBL/GenBank/DDBJ whole genome shotgun (WGS) entry which is preliminary data.</text>
</comment>
<dbReference type="Gene3D" id="1.10.10.10">
    <property type="entry name" value="Winged helix-like DNA-binding domain superfamily/Winged helix DNA-binding domain"/>
    <property type="match status" value="1"/>
</dbReference>
<dbReference type="Pfam" id="PF00126">
    <property type="entry name" value="HTH_1"/>
    <property type="match status" value="1"/>
</dbReference>
<name>A0A1E7R7Q7_9GAMM</name>
<dbReference type="GO" id="GO:0003677">
    <property type="term" value="F:DNA binding"/>
    <property type="evidence" value="ECO:0007669"/>
    <property type="project" value="UniProtKB-KW"/>
</dbReference>
<dbReference type="GO" id="GO:0003700">
    <property type="term" value="F:DNA-binding transcription factor activity"/>
    <property type="evidence" value="ECO:0007669"/>
    <property type="project" value="InterPro"/>
</dbReference>
<dbReference type="Proteomes" id="UP000185895">
    <property type="component" value="Unassembled WGS sequence"/>
</dbReference>
<dbReference type="SUPFAM" id="SSF53850">
    <property type="entry name" value="Periplasmic binding protein-like II"/>
    <property type="match status" value="1"/>
</dbReference>
<keyword evidence="7" id="KW-1185">Reference proteome</keyword>
<dbReference type="AlphaFoldDB" id="A0A1E7R7Q7"/>
<proteinExistence type="inferred from homology"/>
<dbReference type="EMBL" id="MKKK01000027">
    <property type="protein sequence ID" value="OEY95317.1"/>
    <property type="molecule type" value="Genomic_DNA"/>
</dbReference>
<dbReference type="SUPFAM" id="SSF46785">
    <property type="entry name" value="Winged helix' DNA-binding domain"/>
    <property type="match status" value="1"/>
</dbReference>
<dbReference type="InterPro" id="IPR005119">
    <property type="entry name" value="LysR_subst-bd"/>
</dbReference>
<dbReference type="Pfam" id="PF03466">
    <property type="entry name" value="LysR_substrate"/>
    <property type="match status" value="1"/>
</dbReference>
<dbReference type="InterPro" id="IPR050389">
    <property type="entry name" value="LysR-type_TF"/>
</dbReference>
<protein>
    <submittedName>
        <fullName evidence="6">Transcriptional regulator</fullName>
    </submittedName>
</protein>
<keyword evidence="4" id="KW-0804">Transcription</keyword>
<reference evidence="6 7" key="1">
    <citation type="submission" date="2016-09" db="EMBL/GenBank/DDBJ databases">
        <authorList>
            <person name="Capua I."/>
            <person name="De Benedictis P."/>
            <person name="Joannis T."/>
            <person name="Lombin L.H."/>
            <person name="Cattoli G."/>
        </authorList>
    </citation>
    <scope>NUCLEOTIDE SEQUENCE [LARGE SCALE GENOMIC DNA]</scope>
    <source>
        <strain evidence="6 7">ANC 4671</strain>
    </source>
</reference>
<evidence type="ECO:0000256" key="4">
    <source>
        <dbReference type="ARBA" id="ARBA00023163"/>
    </source>
</evidence>
<dbReference type="PANTHER" id="PTHR30118">
    <property type="entry name" value="HTH-TYPE TRANSCRIPTIONAL REGULATOR LEUO-RELATED"/>
    <property type="match status" value="1"/>
</dbReference>
<accession>A0A1E7R7Q7</accession>
<evidence type="ECO:0000313" key="6">
    <source>
        <dbReference type="EMBL" id="OEY95317.1"/>
    </source>
</evidence>
<organism evidence="6 7">
    <name type="scientific">Acinetobacter qingfengensis</name>
    <dbReference type="NCBI Taxonomy" id="1262585"/>
    <lineage>
        <taxon>Bacteria</taxon>
        <taxon>Pseudomonadati</taxon>
        <taxon>Pseudomonadota</taxon>
        <taxon>Gammaproteobacteria</taxon>
        <taxon>Moraxellales</taxon>
        <taxon>Moraxellaceae</taxon>
        <taxon>Acinetobacter</taxon>
    </lineage>
</organism>
<evidence type="ECO:0000313" key="7">
    <source>
        <dbReference type="Proteomes" id="UP000185895"/>
    </source>
</evidence>
<dbReference type="InterPro" id="IPR036388">
    <property type="entry name" value="WH-like_DNA-bd_sf"/>
</dbReference>
<evidence type="ECO:0000259" key="5">
    <source>
        <dbReference type="PROSITE" id="PS50931"/>
    </source>
</evidence>
<gene>
    <name evidence="6" type="ORF">BJI46_12940</name>
</gene>
<dbReference type="Gene3D" id="3.40.190.10">
    <property type="entry name" value="Periplasmic binding protein-like II"/>
    <property type="match status" value="2"/>
</dbReference>
<dbReference type="PROSITE" id="PS50931">
    <property type="entry name" value="HTH_LYSR"/>
    <property type="match status" value="1"/>
</dbReference>
<dbReference type="PANTHER" id="PTHR30118:SF15">
    <property type="entry name" value="TRANSCRIPTIONAL REGULATORY PROTEIN"/>
    <property type="match status" value="1"/>
</dbReference>
<dbReference type="OrthoDB" id="8557381at2"/>
<sequence length="300" mass="34497">MNIMHSTQHGFDLNLLTVFKALYHHKNVNKASESIFISPSAFSHALNRLREVVDDPLFIRMKGEMLPTKRAEEIAPFIFESLELVSNQLFQPKKFDARSSDKEFIIATTDYTAFCVLPELMKNLEKIAPNIRIKVITESKNESLQNLILGKVDAVIGYSEHDEINNSSIDVYECCSDHYVVIASKGIYNSINLKEYIEANHIKVSAWKKHHGIIDQALKEIHLERKITLELPNMMIVPYILGTTNLMITLPNKAVEIFKKLHKIDVFPLPLDIPDYKINLYTSTKEISQVWLINEIKKLF</sequence>
<evidence type="ECO:0000256" key="2">
    <source>
        <dbReference type="ARBA" id="ARBA00023015"/>
    </source>
</evidence>
<keyword evidence="3" id="KW-0238">DNA-binding</keyword>
<evidence type="ECO:0000256" key="1">
    <source>
        <dbReference type="ARBA" id="ARBA00009437"/>
    </source>
</evidence>